<dbReference type="Proteomes" id="UP000005206">
    <property type="component" value="Chromosome 2"/>
</dbReference>
<reference evidence="1 2" key="1">
    <citation type="journal article" date="2009" name="PLoS Genet.">
        <title>The genome of Nectria haematococca: contribution of supernumerary chromosomes to gene expansion.</title>
        <authorList>
            <person name="Coleman J.J."/>
            <person name="Rounsley S.D."/>
            <person name="Rodriguez-Carres M."/>
            <person name="Kuo A."/>
            <person name="Wasmann C.C."/>
            <person name="Grimwood J."/>
            <person name="Schmutz J."/>
            <person name="Taga M."/>
            <person name="White G.J."/>
            <person name="Zhou S."/>
            <person name="Schwartz D.C."/>
            <person name="Freitag M."/>
            <person name="Ma L.J."/>
            <person name="Danchin E.G."/>
            <person name="Henrissat B."/>
            <person name="Coutinho P.M."/>
            <person name="Nelson D.R."/>
            <person name="Straney D."/>
            <person name="Napoli C.A."/>
            <person name="Barker B.M."/>
            <person name="Gribskov M."/>
            <person name="Rep M."/>
            <person name="Kroken S."/>
            <person name="Molnar I."/>
            <person name="Rensing C."/>
            <person name="Kennell J.C."/>
            <person name="Zamora J."/>
            <person name="Farman M.L."/>
            <person name="Selker E.U."/>
            <person name="Salamov A."/>
            <person name="Shapiro H."/>
            <person name="Pangilinan J."/>
            <person name="Lindquist E."/>
            <person name="Lamers C."/>
            <person name="Grigoriev I.V."/>
            <person name="Geiser D.M."/>
            <person name="Covert S.F."/>
            <person name="Temporini E."/>
            <person name="Vanetten H.D."/>
        </authorList>
    </citation>
    <scope>NUCLEOTIDE SEQUENCE [LARGE SCALE GENOMIC DNA]</scope>
    <source>
        <strain evidence="2">ATCC MYA-4622 / CBS 123669 / FGSC 9596 / NRRL 45880 / 77-13-4</strain>
    </source>
</reference>
<keyword evidence="2" id="KW-1185">Reference proteome</keyword>
<proteinExistence type="predicted"/>
<dbReference type="GeneID" id="9678128"/>
<evidence type="ECO:0000313" key="1">
    <source>
        <dbReference type="EMBL" id="EEU40579.1"/>
    </source>
</evidence>
<name>C7Z5T5_FUSV7</name>
<dbReference type="EMBL" id="GG698910">
    <property type="protein sequence ID" value="EEU40579.1"/>
    <property type="molecule type" value="Genomic_DNA"/>
</dbReference>
<organism evidence="1 2">
    <name type="scientific">Fusarium vanettenii (strain ATCC MYA-4622 / CBS 123669 / FGSC 9596 / NRRL 45880 / 77-13-4)</name>
    <name type="common">Fusarium solani subsp. pisi</name>
    <dbReference type="NCBI Taxonomy" id="660122"/>
    <lineage>
        <taxon>Eukaryota</taxon>
        <taxon>Fungi</taxon>
        <taxon>Dikarya</taxon>
        <taxon>Ascomycota</taxon>
        <taxon>Pezizomycotina</taxon>
        <taxon>Sordariomycetes</taxon>
        <taxon>Hypocreomycetidae</taxon>
        <taxon>Hypocreales</taxon>
        <taxon>Nectriaceae</taxon>
        <taxon>Fusarium</taxon>
        <taxon>Fusarium solani species complex</taxon>
        <taxon>Fusarium vanettenii</taxon>
    </lineage>
</organism>
<dbReference type="HOGENOM" id="CLU_607043_0_0_1"/>
<sequence length="451" mass="50954">MSYVWSDGLGNPTANGLPQCQLELISTSISKGLTETSSLGNYRIKSVHIDPTQNKTGGVDNVKKLKSMAINQMGEIYAAAKQVLVLDSELQRAHSDVEDDVSNTELLARLWLIKQLLSKSREGRDDKEGEAAALRAPVLSYLRRRFQETLDDIICILPRHHGEWDDLAYRNTAMKEDLPAIFANLLNINAFKILQEDPSRRMQALLRSLYSLPVELLFNKGPFAEVGMDSLSRWVPSFPSKFKMGRSKEIRWTKDGDLEFSYLSYGHIREGDFLAVVFGGDTPRRDRTCSAFILPLFYREGDDILMELLVRLEYPDKDEMSRHDDCEEILILDRRPSPGVRTTPACSRGCLLRLLDQDDDSLWRGIDVTGQFDCPLTWTVASPDDLARYPRVPPKEAWRTFDLTVKCDRFREAGGTVVAGCGLCGAEPRWELVVVIFLGMGGQDIRPFVDL</sequence>
<dbReference type="PANTHER" id="PTHR39596:SF2">
    <property type="entry name" value="HET DOMAIN PROTEIN (AFU_ORTHOLOGUE AFUA_1G17550)-RELATED"/>
    <property type="match status" value="1"/>
</dbReference>
<dbReference type="InParanoid" id="C7Z5T5"/>
<dbReference type="KEGG" id="nhe:NECHADRAFT_75862"/>
<dbReference type="RefSeq" id="XP_003046292.1">
    <property type="nucleotide sequence ID" value="XM_003046246.1"/>
</dbReference>
<dbReference type="PANTHER" id="PTHR39596">
    <property type="match status" value="1"/>
</dbReference>
<protein>
    <recommendedName>
        <fullName evidence="3">Heterokaryon incompatibility domain-containing protein</fullName>
    </recommendedName>
</protein>
<dbReference type="OrthoDB" id="2426273at2759"/>
<dbReference type="VEuPathDB" id="FungiDB:NECHADRAFT_75862"/>
<evidence type="ECO:0000313" key="2">
    <source>
        <dbReference type="Proteomes" id="UP000005206"/>
    </source>
</evidence>
<accession>C7Z5T5</accession>
<gene>
    <name evidence="1" type="ORF">NECHADRAFT_75862</name>
</gene>
<dbReference type="AlphaFoldDB" id="C7Z5T5"/>
<evidence type="ECO:0008006" key="3">
    <source>
        <dbReference type="Google" id="ProtNLM"/>
    </source>
</evidence>